<dbReference type="EMBL" id="CP000928">
    <property type="protein sequence ID" value="ABZ74289.1"/>
    <property type="molecule type" value="Genomic_DNA"/>
</dbReference>
<protein>
    <submittedName>
        <fullName evidence="2">Uncharacterized protein</fullName>
    </submittedName>
</protein>
<feature type="region of interest" description="Disordered" evidence="1">
    <location>
        <begin position="1"/>
        <end position="89"/>
    </location>
</feature>
<gene>
    <name evidence="2" type="ordered locus">Caul_5169</name>
</gene>
<dbReference type="AlphaFoldDB" id="B0T9B4"/>
<organism evidence="2">
    <name type="scientific">Caulobacter sp. (strain K31)</name>
    <dbReference type="NCBI Taxonomy" id="366602"/>
    <lineage>
        <taxon>Bacteria</taxon>
        <taxon>Pseudomonadati</taxon>
        <taxon>Pseudomonadota</taxon>
        <taxon>Alphaproteobacteria</taxon>
        <taxon>Caulobacterales</taxon>
        <taxon>Caulobacteraceae</taxon>
        <taxon>Caulobacter</taxon>
    </lineage>
</organism>
<name>B0T9B4_CAUSK</name>
<proteinExistence type="predicted"/>
<sequence>MDGETKAKNPFGFDGLNDGLDLDAFAPKPKPVDRAKADATREVARDSGFTRRAASKPAAEKPAAPRAAAAAPPVKPAVGDLAAASATRGKKRRVNIGELLGVQDRYPESERAQLNLLAPVPVALRWRTLVKAAGDLPAWEVLEQAMDALDAQAARKAKA</sequence>
<feature type="compositionally biased region" description="Basic and acidic residues" evidence="1">
    <location>
        <begin position="30"/>
        <end position="49"/>
    </location>
</feature>
<dbReference type="HOGENOM" id="CLU_1657677_0_0_5"/>
<evidence type="ECO:0000256" key="1">
    <source>
        <dbReference type="SAM" id="MobiDB-lite"/>
    </source>
</evidence>
<accession>B0T9B4</accession>
<evidence type="ECO:0000313" key="2">
    <source>
        <dbReference type="EMBL" id="ABZ74289.1"/>
    </source>
</evidence>
<feature type="compositionally biased region" description="Low complexity" evidence="1">
    <location>
        <begin position="11"/>
        <end position="26"/>
    </location>
</feature>
<geneLocation type="plasmid" evidence="2">
    <name>pCAUL01</name>
</geneLocation>
<feature type="compositionally biased region" description="Low complexity" evidence="1">
    <location>
        <begin position="51"/>
        <end position="72"/>
    </location>
</feature>
<reference evidence="2" key="1">
    <citation type="submission" date="2008-01" db="EMBL/GenBank/DDBJ databases">
        <title>Complete sequence of plasmid1 pCAUL01 of Caulobacter sp. K31.</title>
        <authorList>
            <consortium name="US DOE Joint Genome Institute"/>
            <person name="Copeland A."/>
            <person name="Lucas S."/>
            <person name="Lapidus A."/>
            <person name="Barry K."/>
            <person name="Glavina del Rio T."/>
            <person name="Dalin E."/>
            <person name="Tice H."/>
            <person name="Pitluck S."/>
            <person name="Bruce D."/>
            <person name="Goodwin L."/>
            <person name="Thompson L.S."/>
            <person name="Brettin T."/>
            <person name="Detter J.C."/>
            <person name="Han C."/>
            <person name="Schmutz J."/>
            <person name="Larimer F."/>
            <person name="Land M."/>
            <person name="Hauser L."/>
            <person name="Kyrpides N."/>
            <person name="Kim E."/>
            <person name="Stephens C."/>
            <person name="Richardson P."/>
        </authorList>
    </citation>
    <scope>NUCLEOTIDE SEQUENCE [LARGE SCALE GENOMIC DNA]</scope>
    <source>
        <plasmid evidence="2">K31</plasmid>
        <plasmid evidence="2">pCAUL01</plasmid>
    </source>
</reference>
<keyword evidence="2" id="KW-0614">Plasmid</keyword>
<dbReference type="KEGG" id="cak:Caul_5169"/>